<reference evidence="1 2" key="1">
    <citation type="journal article" date="2015" name="Genome Announc.">
        <title>Genome Sequence of Mushroom Soft-Rot Pathogen Janthinobacterium agaricidamnosum.</title>
        <authorList>
            <person name="Graupner K."/>
            <person name="Lackner G."/>
            <person name="Hertweck C."/>
        </authorList>
    </citation>
    <scope>NUCLEOTIDE SEQUENCE [LARGE SCALE GENOMIC DNA]</scope>
    <source>
        <strain evidence="2">NBRC 102515 / DSM 9628</strain>
    </source>
</reference>
<evidence type="ECO:0000313" key="2">
    <source>
        <dbReference type="Proteomes" id="UP000027604"/>
    </source>
</evidence>
<dbReference type="PATRIC" id="fig|1349767.4.peg.2465"/>
<proteinExistence type="predicted"/>
<dbReference type="AlphaFoldDB" id="W0V1C7"/>
<keyword evidence="2" id="KW-1185">Reference proteome</keyword>
<sequence length="38" mass="4270">MLKRLHAQPSIDFVTSKEWLNSTSRAARIGVFRTALPA</sequence>
<dbReference type="EMBL" id="HG322949">
    <property type="protein sequence ID" value="CDG81415.1"/>
    <property type="molecule type" value="Genomic_DNA"/>
</dbReference>
<gene>
    <name evidence="1" type="ORF">GJA_756</name>
</gene>
<organism evidence="1 2">
    <name type="scientific">Janthinobacterium agaricidamnosum NBRC 102515 = DSM 9628</name>
    <dbReference type="NCBI Taxonomy" id="1349767"/>
    <lineage>
        <taxon>Bacteria</taxon>
        <taxon>Pseudomonadati</taxon>
        <taxon>Pseudomonadota</taxon>
        <taxon>Betaproteobacteria</taxon>
        <taxon>Burkholderiales</taxon>
        <taxon>Oxalobacteraceae</taxon>
        <taxon>Janthinobacterium</taxon>
    </lineage>
</organism>
<accession>W0V1C7</accession>
<evidence type="ECO:0000313" key="1">
    <source>
        <dbReference type="EMBL" id="CDG81415.1"/>
    </source>
</evidence>
<protein>
    <submittedName>
        <fullName evidence="1">Uncharacterized protein</fullName>
    </submittedName>
</protein>
<dbReference type="HOGENOM" id="CLU_3328817_0_0_4"/>
<dbReference type="Proteomes" id="UP000027604">
    <property type="component" value="Chromosome I"/>
</dbReference>
<name>W0V1C7_9BURK</name>
<dbReference type="KEGG" id="jag:GJA_756"/>